<name>A0A5A7VMD3_CUCMM</name>
<feature type="region of interest" description="Disordered" evidence="1">
    <location>
        <begin position="1"/>
        <end position="41"/>
    </location>
</feature>
<dbReference type="Proteomes" id="UP000321393">
    <property type="component" value="Unassembled WGS sequence"/>
</dbReference>
<proteinExistence type="predicted"/>
<reference evidence="2 3" key="1">
    <citation type="submission" date="2019-08" db="EMBL/GenBank/DDBJ databases">
        <title>Draft genome sequences of two oriental melons (Cucumis melo L. var makuwa).</title>
        <authorList>
            <person name="Kwon S.-Y."/>
        </authorList>
    </citation>
    <scope>NUCLEOTIDE SEQUENCE [LARGE SCALE GENOMIC DNA]</scope>
    <source>
        <strain evidence="3">cv. SW 3</strain>
        <tissue evidence="2">Leaf</tissue>
    </source>
</reference>
<comment type="caution">
    <text evidence="2">The sequence shown here is derived from an EMBL/GenBank/DDBJ whole genome shotgun (WGS) entry which is preliminary data.</text>
</comment>
<evidence type="ECO:0000313" key="2">
    <source>
        <dbReference type="EMBL" id="KAA0066935.1"/>
    </source>
</evidence>
<sequence>MSHLESRLRPEEQGLVDTTRPKKDKNKVRTSRSEDVQTSEPLNDQKLDKLLKIEKGLFLFSGHLLDFLYEPIKAFKWEKFFRGDAKVRLDVVNMFYTVKYYQVESYATVEGKKIPFIV</sequence>
<evidence type="ECO:0000313" key="3">
    <source>
        <dbReference type="Proteomes" id="UP000321393"/>
    </source>
</evidence>
<protein>
    <submittedName>
        <fullName evidence="2">Uncharacterized protein</fullName>
    </submittedName>
</protein>
<accession>A0A5A7VMD3</accession>
<gene>
    <name evidence="2" type="ORF">E6C27_scaffold550G00650</name>
</gene>
<dbReference type="EMBL" id="SSTE01000742">
    <property type="protein sequence ID" value="KAA0066935.1"/>
    <property type="molecule type" value="Genomic_DNA"/>
</dbReference>
<dbReference type="AlphaFoldDB" id="A0A5A7VMD3"/>
<organism evidence="2 3">
    <name type="scientific">Cucumis melo var. makuwa</name>
    <name type="common">Oriental melon</name>
    <dbReference type="NCBI Taxonomy" id="1194695"/>
    <lineage>
        <taxon>Eukaryota</taxon>
        <taxon>Viridiplantae</taxon>
        <taxon>Streptophyta</taxon>
        <taxon>Embryophyta</taxon>
        <taxon>Tracheophyta</taxon>
        <taxon>Spermatophyta</taxon>
        <taxon>Magnoliopsida</taxon>
        <taxon>eudicotyledons</taxon>
        <taxon>Gunneridae</taxon>
        <taxon>Pentapetalae</taxon>
        <taxon>rosids</taxon>
        <taxon>fabids</taxon>
        <taxon>Cucurbitales</taxon>
        <taxon>Cucurbitaceae</taxon>
        <taxon>Benincaseae</taxon>
        <taxon>Cucumis</taxon>
    </lineage>
</organism>
<evidence type="ECO:0000256" key="1">
    <source>
        <dbReference type="SAM" id="MobiDB-lite"/>
    </source>
</evidence>
<feature type="compositionally biased region" description="Basic and acidic residues" evidence="1">
    <location>
        <begin position="1"/>
        <end position="12"/>
    </location>
</feature>